<evidence type="ECO:0000256" key="1">
    <source>
        <dbReference type="SAM" id="MobiDB-lite"/>
    </source>
</evidence>
<proteinExistence type="predicted"/>
<keyword evidence="3" id="KW-1185">Reference proteome</keyword>
<evidence type="ECO:0000313" key="2">
    <source>
        <dbReference type="EMBL" id="SHN84152.1"/>
    </source>
</evidence>
<gene>
    <name evidence="2" type="ORF">SAMN05444170_5796</name>
</gene>
<dbReference type="AlphaFoldDB" id="A0A1M7UMB1"/>
<evidence type="ECO:0000313" key="3">
    <source>
        <dbReference type="Proteomes" id="UP000184096"/>
    </source>
</evidence>
<sequence length="116" mass="13213">MTNAQALAHQQLRRTESINTLLRHRKEARDEIFRLIEFLDASDEYVMTELEDDAELEEGGDSEPSLGSFDRMVNQEKSYAQSFAEFIPAFDAEQDDAESGIGDEDGLREQQGRQVI</sequence>
<organism evidence="2 3">
    <name type="scientific">Bradyrhizobium erythrophlei</name>
    <dbReference type="NCBI Taxonomy" id="1437360"/>
    <lineage>
        <taxon>Bacteria</taxon>
        <taxon>Pseudomonadati</taxon>
        <taxon>Pseudomonadota</taxon>
        <taxon>Alphaproteobacteria</taxon>
        <taxon>Hyphomicrobiales</taxon>
        <taxon>Nitrobacteraceae</taxon>
        <taxon>Bradyrhizobium</taxon>
    </lineage>
</organism>
<dbReference type="EMBL" id="LT670849">
    <property type="protein sequence ID" value="SHN84152.1"/>
    <property type="molecule type" value="Genomic_DNA"/>
</dbReference>
<dbReference type="Proteomes" id="UP000184096">
    <property type="component" value="Chromosome I"/>
</dbReference>
<dbReference type="OrthoDB" id="8256464at2"/>
<feature type="region of interest" description="Disordered" evidence="1">
    <location>
        <begin position="91"/>
        <end position="116"/>
    </location>
</feature>
<dbReference type="RefSeq" id="WP_072823136.1">
    <property type="nucleotide sequence ID" value="NZ_LT670849.1"/>
</dbReference>
<feature type="compositionally biased region" description="Basic and acidic residues" evidence="1">
    <location>
        <begin position="105"/>
        <end position="116"/>
    </location>
</feature>
<accession>A0A1M7UMB1</accession>
<name>A0A1M7UMB1_9BRAD</name>
<feature type="compositionally biased region" description="Acidic residues" evidence="1">
    <location>
        <begin position="92"/>
        <end position="104"/>
    </location>
</feature>
<protein>
    <submittedName>
        <fullName evidence="2">Uncharacterized protein</fullName>
    </submittedName>
</protein>
<reference evidence="3" key="1">
    <citation type="submission" date="2016-11" db="EMBL/GenBank/DDBJ databases">
        <authorList>
            <person name="Varghese N."/>
            <person name="Submissions S."/>
        </authorList>
    </citation>
    <scope>NUCLEOTIDE SEQUENCE [LARGE SCALE GENOMIC DNA]</scope>
    <source>
        <strain evidence="3">GAS401</strain>
    </source>
</reference>